<dbReference type="EMBL" id="CM003108">
    <property type="protein sequence ID" value="KUI73585.1"/>
    <property type="molecule type" value="Genomic_DNA"/>
</dbReference>
<evidence type="ECO:0000313" key="3">
    <source>
        <dbReference type="Proteomes" id="UP000078559"/>
    </source>
</evidence>
<feature type="compositionally biased region" description="Polar residues" evidence="1">
    <location>
        <begin position="326"/>
        <end position="337"/>
    </location>
</feature>
<gene>
    <name evidence="2" type="ORF">VM1G_09186</name>
</gene>
<protein>
    <submittedName>
        <fullName evidence="2">Uncharacterized protein</fullName>
    </submittedName>
</protein>
<accession>A0A194WBT1</accession>
<feature type="compositionally biased region" description="Low complexity" evidence="1">
    <location>
        <begin position="270"/>
        <end position="309"/>
    </location>
</feature>
<feature type="region of interest" description="Disordered" evidence="1">
    <location>
        <begin position="242"/>
        <end position="396"/>
    </location>
</feature>
<sequence length="396" mass="43068">MAAMTMSDMETAAWCIIQIIKDTPDLRNTKLAIAGDMAIRKHLPEYGQQNAGKSIDLIVNSSTSASLLRKKLLQHPMSPFTESSQVLYYRTSPPSSASSSKSATASIRAQAIEVRIAPEMLCPFLPSAAKPAHDIKPSRDELPYISLVDLIVFKMDACALRDSPHSKQQEVRDAAALLELATEHSALSLNDEQLRVVEENLADVLRHSTPDKQAKAWWQARLRGKCDPDARKPATEVLTDLIEGMSLDESGKSPIEGDGSSWSRGLFGRTSSSSSKTSLNSNSSSSPGNFVTSNSPMSPTTPTFPTHSRTTSKDVATPGPHRPRKFSTTPSNPINTCHSRKRSVDYGMPRRHSQVLGSLPNGGIAFNASMDNTHHAPQGRFESTPDDDKLVTGSYL</sequence>
<dbReference type="Proteomes" id="UP000078559">
    <property type="component" value="Chromosome 11"/>
</dbReference>
<name>A0A194WBT1_CYTMA</name>
<proteinExistence type="predicted"/>
<evidence type="ECO:0000256" key="1">
    <source>
        <dbReference type="SAM" id="MobiDB-lite"/>
    </source>
</evidence>
<reference evidence="2" key="1">
    <citation type="submission" date="2014-12" db="EMBL/GenBank/DDBJ databases">
        <title>Genome Sequence of Valsa Canker Pathogens Uncovers a Specific Adaption of Colonization on Woody Bark.</title>
        <authorList>
            <person name="Yin Z."/>
            <person name="Liu H."/>
            <person name="Gao X."/>
            <person name="Li Z."/>
            <person name="Song N."/>
            <person name="Ke X."/>
            <person name="Dai Q."/>
            <person name="Wu Y."/>
            <person name="Sun Y."/>
            <person name="Xu J.-R."/>
            <person name="Kang Z.K."/>
            <person name="Wang L."/>
            <person name="Huang L."/>
        </authorList>
    </citation>
    <scope>NUCLEOTIDE SEQUENCE [LARGE SCALE GENOMIC DNA]</scope>
    <source>
        <strain evidence="2">03-8</strain>
    </source>
</reference>
<dbReference type="OrthoDB" id="5421247at2759"/>
<organism evidence="2 3">
    <name type="scientific">Cytospora mali</name>
    <name type="common">Apple Valsa canker fungus</name>
    <name type="synonym">Valsa mali</name>
    <dbReference type="NCBI Taxonomy" id="578113"/>
    <lineage>
        <taxon>Eukaryota</taxon>
        <taxon>Fungi</taxon>
        <taxon>Dikarya</taxon>
        <taxon>Ascomycota</taxon>
        <taxon>Pezizomycotina</taxon>
        <taxon>Sordariomycetes</taxon>
        <taxon>Sordariomycetidae</taxon>
        <taxon>Diaporthales</taxon>
        <taxon>Cytosporaceae</taxon>
        <taxon>Cytospora</taxon>
    </lineage>
</organism>
<evidence type="ECO:0000313" key="2">
    <source>
        <dbReference type="EMBL" id="KUI73585.1"/>
    </source>
</evidence>
<keyword evidence="3" id="KW-1185">Reference proteome</keyword>
<dbReference type="AlphaFoldDB" id="A0A194WBT1"/>